<dbReference type="InterPro" id="IPR041698">
    <property type="entry name" value="Methyltransf_25"/>
</dbReference>
<dbReference type="CDD" id="cd02440">
    <property type="entry name" value="AdoMet_MTases"/>
    <property type="match status" value="1"/>
</dbReference>
<evidence type="ECO:0000259" key="1">
    <source>
        <dbReference type="Pfam" id="PF13649"/>
    </source>
</evidence>
<evidence type="ECO:0000313" key="3">
    <source>
        <dbReference type="Proteomes" id="UP000821837"/>
    </source>
</evidence>
<sequence length="250" mass="28258">MQGGQKLALPSWMTARRPYFMSDCEKAFKCLGTKMRETTSWDQFLDLGCGAGELTRCIVKEFGGRHRVVVATERSPDVVKVLRRNAAQRDILYEVLDVEGNVDEALSSWGPFRRIFSLYHLESVQDKQRALNNIRRLLWDEGGELFLMFRVHSNLKPLYKMLAEEGRWTDVAAPGDDAVYNSASSCHSDKAQPLARVCTRLRVKCASQRPLRRGGRVGTPRGASGQAKSELFAYVTTRTAAPTNQRPRYL</sequence>
<dbReference type="SUPFAM" id="SSF53335">
    <property type="entry name" value="S-adenosyl-L-methionine-dependent methyltransferases"/>
    <property type="match status" value="1"/>
</dbReference>
<gene>
    <name evidence="2" type="ORF">HPB52_006029</name>
</gene>
<keyword evidence="3" id="KW-1185">Reference proteome</keyword>
<accession>A0A9D4PYH5</accession>
<dbReference type="AlphaFoldDB" id="A0A9D4PYH5"/>
<reference evidence="2" key="1">
    <citation type="journal article" date="2020" name="Cell">
        <title>Large-Scale Comparative Analyses of Tick Genomes Elucidate Their Genetic Diversity and Vector Capacities.</title>
        <authorList>
            <consortium name="Tick Genome and Microbiome Consortium (TIGMIC)"/>
            <person name="Jia N."/>
            <person name="Wang J."/>
            <person name="Shi W."/>
            <person name="Du L."/>
            <person name="Sun Y."/>
            <person name="Zhan W."/>
            <person name="Jiang J.F."/>
            <person name="Wang Q."/>
            <person name="Zhang B."/>
            <person name="Ji P."/>
            <person name="Bell-Sakyi L."/>
            <person name="Cui X.M."/>
            <person name="Yuan T.T."/>
            <person name="Jiang B.G."/>
            <person name="Yang W.F."/>
            <person name="Lam T.T."/>
            <person name="Chang Q.C."/>
            <person name="Ding S.J."/>
            <person name="Wang X.J."/>
            <person name="Zhu J.G."/>
            <person name="Ruan X.D."/>
            <person name="Zhao L."/>
            <person name="Wei J.T."/>
            <person name="Ye R.Z."/>
            <person name="Que T.C."/>
            <person name="Du C.H."/>
            <person name="Zhou Y.H."/>
            <person name="Cheng J.X."/>
            <person name="Dai P.F."/>
            <person name="Guo W.B."/>
            <person name="Han X.H."/>
            <person name="Huang E.J."/>
            <person name="Li L.F."/>
            <person name="Wei W."/>
            <person name="Gao Y.C."/>
            <person name="Liu J.Z."/>
            <person name="Shao H.Z."/>
            <person name="Wang X."/>
            <person name="Wang C.C."/>
            <person name="Yang T.C."/>
            <person name="Huo Q.B."/>
            <person name="Li W."/>
            <person name="Chen H.Y."/>
            <person name="Chen S.E."/>
            <person name="Zhou L.G."/>
            <person name="Ni X.B."/>
            <person name="Tian J.H."/>
            <person name="Sheng Y."/>
            <person name="Liu T."/>
            <person name="Pan Y.S."/>
            <person name="Xia L.Y."/>
            <person name="Li J."/>
            <person name="Zhao F."/>
            <person name="Cao W.C."/>
        </authorList>
    </citation>
    <scope>NUCLEOTIDE SEQUENCE</scope>
    <source>
        <strain evidence="2">Rsan-2018</strain>
    </source>
</reference>
<organism evidence="2 3">
    <name type="scientific">Rhipicephalus sanguineus</name>
    <name type="common">Brown dog tick</name>
    <name type="synonym">Ixodes sanguineus</name>
    <dbReference type="NCBI Taxonomy" id="34632"/>
    <lineage>
        <taxon>Eukaryota</taxon>
        <taxon>Metazoa</taxon>
        <taxon>Ecdysozoa</taxon>
        <taxon>Arthropoda</taxon>
        <taxon>Chelicerata</taxon>
        <taxon>Arachnida</taxon>
        <taxon>Acari</taxon>
        <taxon>Parasitiformes</taxon>
        <taxon>Ixodida</taxon>
        <taxon>Ixodoidea</taxon>
        <taxon>Ixodidae</taxon>
        <taxon>Rhipicephalinae</taxon>
        <taxon>Rhipicephalus</taxon>
        <taxon>Rhipicephalus</taxon>
    </lineage>
</organism>
<dbReference type="EMBL" id="JABSTV010001249">
    <property type="protein sequence ID" value="KAH7961232.1"/>
    <property type="molecule type" value="Genomic_DNA"/>
</dbReference>
<comment type="caution">
    <text evidence="2">The sequence shown here is derived from an EMBL/GenBank/DDBJ whole genome shotgun (WGS) entry which is preliminary data.</text>
</comment>
<dbReference type="Proteomes" id="UP000821837">
    <property type="component" value="Chromosome 3"/>
</dbReference>
<dbReference type="Gene3D" id="3.40.50.150">
    <property type="entry name" value="Vaccinia Virus protein VP39"/>
    <property type="match status" value="1"/>
</dbReference>
<proteinExistence type="predicted"/>
<dbReference type="InterPro" id="IPR029063">
    <property type="entry name" value="SAM-dependent_MTases_sf"/>
</dbReference>
<evidence type="ECO:0000313" key="2">
    <source>
        <dbReference type="EMBL" id="KAH7961232.1"/>
    </source>
</evidence>
<feature type="domain" description="Methyltransferase" evidence="1">
    <location>
        <begin position="45"/>
        <end position="142"/>
    </location>
</feature>
<reference evidence="2" key="2">
    <citation type="submission" date="2021-09" db="EMBL/GenBank/DDBJ databases">
        <authorList>
            <person name="Jia N."/>
            <person name="Wang J."/>
            <person name="Shi W."/>
            <person name="Du L."/>
            <person name="Sun Y."/>
            <person name="Zhan W."/>
            <person name="Jiang J."/>
            <person name="Wang Q."/>
            <person name="Zhang B."/>
            <person name="Ji P."/>
            <person name="Sakyi L.B."/>
            <person name="Cui X."/>
            <person name="Yuan T."/>
            <person name="Jiang B."/>
            <person name="Yang W."/>
            <person name="Lam T.T.-Y."/>
            <person name="Chang Q."/>
            <person name="Ding S."/>
            <person name="Wang X."/>
            <person name="Zhu J."/>
            <person name="Ruan X."/>
            <person name="Zhao L."/>
            <person name="Wei J."/>
            <person name="Que T."/>
            <person name="Du C."/>
            <person name="Cheng J."/>
            <person name="Dai P."/>
            <person name="Han X."/>
            <person name="Huang E."/>
            <person name="Gao Y."/>
            <person name="Liu J."/>
            <person name="Shao H."/>
            <person name="Ye R."/>
            <person name="Li L."/>
            <person name="Wei W."/>
            <person name="Wang X."/>
            <person name="Wang C."/>
            <person name="Huo Q."/>
            <person name="Li W."/>
            <person name="Guo W."/>
            <person name="Chen H."/>
            <person name="Chen S."/>
            <person name="Zhou L."/>
            <person name="Zhou L."/>
            <person name="Ni X."/>
            <person name="Tian J."/>
            <person name="Zhou Y."/>
            <person name="Sheng Y."/>
            <person name="Liu T."/>
            <person name="Pan Y."/>
            <person name="Xia L."/>
            <person name="Li J."/>
            <person name="Zhao F."/>
            <person name="Cao W."/>
        </authorList>
    </citation>
    <scope>NUCLEOTIDE SEQUENCE</scope>
    <source>
        <strain evidence="2">Rsan-2018</strain>
        <tissue evidence="2">Larvae</tissue>
    </source>
</reference>
<protein>
    <recommendedName>
        <fullName evidence="1">Methyltransferase domain-containing protein</fullName>
    </recommendedName>
</protein>
<name>A0A9D4PYH5_RHISA</name>
<dbReference type="Pfam" id="PF13649">
    <property type="entry name" value="Methyltransf_25"/>
    <property type="match status" value="1"/>
</dbReference>